<dbReference type="VEuPathDB" id="FungiDB:RhiirFUN_006037"/>
<comment type="caution">
    <text evidence="1">The sequence shown here is derived from an EMBL/GenBank/DDBJ whole genome shotgun (WGS) entry which is preliminary data.</text>
</comment>
<proteinExistence type="predicted"/>
<accession>A0A2I1GV49</accession>
<dbReference type="AlphaFoldDB" id="A0A2I1GV49"/>
<dbReference type="EMBL" id="LLXI01000880">
    <property type="protein sequence ID" value="PKY50455.1"/>
    <property type="molecule type" value="Genomic_DNA"/>
</dbReference>
<keyword evidence="2" id="KW-1185">Reference proteome</keyword>
<dbReference type="VEuPathDB" id="FungiDB:RhiirA1_402065"/>
<reference evidence="1 2" key="1">
    <citation type="submission" date="2015-10" db="EMBL/GenBank/DDBJ databases">
        <title>Genome analyses suggest a sexual origin of heterokaryosis in a supposedly ancient asexual fungus.</title>
        <authorList>
            <person name="Ropars J."/>
            <person name="Sedzielewska K."/>
            <person name="Noel J."/>
            <person name="Charron P."/>
            <person name="Farinelli L."/>
            <person name="Marton T."/>
            <person name="Kruger M."/>
            <person name="Pelin A."/>
            <person name="Brachmann A."/>
            <person name="Corradi N."/>
        </authorList>
    </citation>
    <scope>NUCLEOTIDE SEQUENCE [LARGE SCALE GENOMIC DNA]</scope>
    <source>
        <strain evidence="1 2">A4</strain>
    </source>
</reference>
<protein>
    <submittedName>
        <fullName evidence="1">Uncharacterized protein</fullName>
    </submittedName>
</protein>
<evidence type="ECO:0000313" key="1">
    <source>
        <dbReference type="EMBL" id="PKY50455.1"/>
    </source>
</evidence>
<organism evidence="1 2">
    <name type="scientific">Rhizophagus irregularis</name>
    <dbReference type="NCBI Taxonomy" id="588596"/>
    <lineage>
        <taxon>Eukaryota</taxon>
        <taxon>Fungi</taxon>
        <taxon>Fungi incertae sedis</taxon>
        <taxon>Mucoromycota</taxon>
        <taxon>Glomeromycotina</taxon>
        <taxon>Glomeromycetes</taxon>
        <taxon>Glomerales</taxon>
        <taxon>Glomeraceae</taxon>
        <taxon>Rhizophagus</taxon>
    </lineage>
</organism>
<sequence>MSVFECLAKAENNSITKLVDNIIDQTPSNLLTFVHLIRVRDNLSRIKNSLESIKDIEAYTDGSFKKYTIISVDIGNTFLISSPKKLEFNVNITDNPSAFKISRGKLLLVKVKAHNNCEYNNVVDKLAKNALSKDLIFIDPRLLMYRGNLYWNNNPIEKENNSETLAEIEWSSTFRVLKGNTELTNFIEHELNLFKVKIWTEELPTLDNLIKRKPYVYNSKWKCPMCFKDKKTYSHLWKCEHLEQVYLNMIDKFQQYLQELILVNTDLEHQKGINAKMKKSANKSKLVVNKLDKIVSSHWEL</sequence>
<dbReference type="Proteomes" id="UP000234323">
    <property type="component" value="Unassembled WGS sequence"/>
</dbReference>
<name>A0A2I1GV49_9GLOM</name>
<dbReference type="VEuPathDB" id="FungiDB:FUN_003960"/>
<evidence type="ECO:0000313" key="2">
    <source>
        <dbReference type="Proteomes" id="UP000234323"/>
    </source>
</evidence>
<gene>
    <name evidence="1" type="ORF">RhiirA4_466959</name>
</gene>